<keyword evidence="1" id="KW-1133">Transmembrane helix</keyword>
<proteinExistence type="predicted"/>
<keyword evidence="4" id="KW-1185">Reference proteome</keyword>
<dbReference type="KEGG" id="vg:55604571"/>
<evidence type="ECO:0000313" key="3">
    <source>
        <dbReference type="EMBL" id="ASU00348.1"/>
    </source>
</evidence>
<dbReference type="Proteomes" id="UP000226092">
    <property type="component" value="Segment"/>
</dbReference>
<dbReference type="RefSeq" id="YP_009834504.1">
    <property type="nucleotide sequence ID" value="NC_048673.1"/>
</dbReference>
<dbReference type="EMBL" id="MF448340">
    <property type="protein sequence ID" value="ASU00348.1"/>
    <property type="molecule type" value="Genomic_DNA"/>
</dbReference>
<keyword evidence="1" id="KW-0472">Membrane</keyword>
<dbReference type="GeneID" id="55604571"/>
<evidence type="ECO:0000313" key="4">
    <source>
        <dbReference type="Proteomes" id="UP000226092"/>
    </source>
</evidence>
<accession>A0A223LEB5</accession>
<feature type="transmembrane region" description="Helical" evidence="1">
    <location>
        <begin position="110"/>
        <end position="129"/>
    </location>
</feature>
<protein>
    <recommendedName>
        <fullName evidence="2">THUMP domain-containing protein</fullName>
    </recommendedName>
</protein>
<evidence type="ECO:0000256" key="1">
    <source>
        <dbReference type="SAM" id="Phobius"/>
    </source>
</evidence>
<evidence type="ECO:0000259" key="2">
    <source>
        <dbReference type="Pfam" id="PF02926"/>
    </source>
</evidence>
<name>A0A223LEB5_9CAUD</name>
<sequence>MKKFTILFWIYTFLVFGYIVEGPEIKYVDIPATLEECYYEPEHTQKGMLVCDFDISGFSNYESDKLIAEYGKYITKEYPRQEVRKKVDMKGHQFLINVETLETKKFLENLGIAAILWCLGILIVVVRFIGNMIYGDCYYETSFS</sequence>
<keyword evidence="1" id="KW-0812">Transmembrane</keyword>
<dbReference type="Pfam" id="PF02926">
    <property type="entry name" value="THUMP"/>
    <property type="match status" value="1"/>
</dbReference>
<dbReference type="GO" id="GO:0003723">
    <property type="term" value="F:RNA binding"/>
    <property type="evidence" value="ECO:0007669"/>
    <property type="project" value="InterPro"/>
</dbReference>
<organism evidence="3 4">
    <name type="scientific">Aeromonas phage AS-zj</name>
    <dbReference type="NCBI Taxonomy" id="2024208"/>
    <lineage>
        <taxon>Viruses</taxon>
        <taxon>Duplodnaviria</taxon>
        <taxon>Heunggongvirae</taxon>
        <taxon>Uroviricota</taxon>
        <taxon>Caudoviricetes</taxon>
        <taxon>Pantevenvirales</taxon>
        <taxon>Straboviridae</taxon>
        <taxon>Emmerichvirinae</taxon>
        <taxon>Ceceduovirus</taxon>
        <taxon>Ceceduovirus aszj</taxon>
    </lineage>
</organism>
<reference evidence="3 4" key="1">
    <citation type="submission" date="2017-07" db="EMBL/GenBank/DDBJ databases">
        <title>In vitro design and evaluation of phage cocktails against multidrug-resistant Aeromonas salmonicida.</title>
        <authorList>
            <person name="Chen L."/>
            <person name="Yuan S."/>
            <person name="Ma Y."/>
        </authorList>
    </citation>
    <scope>NUCLEOTIDE SEQUENCE [LARGE SCALE GENOMIC DNA]</scope>
</reference>
<feature type="domain" description="THUMP" evidence="2">
    <location>
        <begin position="51"/>
        <end position="104"/>
    </location>
</feature>
<dbReference type="InterPro" id="IPR004114">
    <property type="entry name" value="THUMP_dom"/>
</dbReference>